<name>A0A7S1JGJ8_9EUGL</name>
<proteinExistence type="predicted"/>
<dbReference type="EMBL" id="HBGA01150319">
    <property type="protein sequence ID" value="CAD9043441.1"/>
    <property type="molecule type" value="Transcribed_RNA"/>
</dbReference>
<sequence length="116" mass="13107">MLLPRVLVRLRFCLVGSQGIQWPTVERKHFRGTFDPSEIPQHRGSTWHPHSVNGPKMGQNRWPESSERSRSGLRTTPFGLIWGPLAGSAGPNHLHLARKDGPTRVYESPSRHTQVV</sequence>
<feature type="region of interest" description="Disordered" evidence="1">
    <location>
        <begin position="93"/>
        <end position="116"/>
    </location>
</feature>
<evidence type="ECO:0000313" key="3">
    <source>
        <dbReference type="EMBL" id="CAD9043441.1"/>
    </source>
</evidence>
<feature type="chain" id="PRO_5031296461" description="Secreted protein" evidence="2">
    <location>
        <begin position="20"/>
        <end position="116"/>
    </location>
</feature>
<feature type="region of interest" description="Disordered" evidence="1">
    <location>
        <begin position="33"/>
        <end position="73"/>
    </location>
</feature>
<evidence type="ECO:0000256" key="2">
    <source>
        <dbReference type="SAM" id="SignalP"/>
    </source>
</evidence>
<evidence type="ECO:0008006" key="4">
    <source>
        <dbReference type="Google" id="ProtNLM"/>
    </source>
</evidence>
<organism evidence="3">
    <name type="scientific">Eutreptiella gymnastica</name>
    <dbReference type="NCBI Taxonomy" id="73025"/>
    <lineage>
        <taxon>Eukaryota</taxon>
        <taxon>Discoba</taxon>
        <taxon>Euglenozoa</taxon>
        <taxon>Euglenida</taxon>
        <taxon>Spirocuta</taxon>
        <taxon>Euglenophyceae</taxon>
        <taxon>Eutreptiales</taxon>
        <taxon>Eutreptiaceae</taxon>
        <taxon>Eutreptiella</taxon>
    </lineage>
</organism>
<reference evidence="3" key="1">
    <citation type="submission" date="2021-01" db="EMBL/GenBank/DDBJ databases">
        <authorList>
            <person name="Corre E."/>
            <person name="Pelletier E."/>
            <person name="Niang G."/>
            <person name="Scheremetjew M."/>
            <person name="Finn R."/>
            <person name="Kale V."/>
            <person name="Holt S."/>
            <person name="Cochrane G."/>
            <person name="Meng A."/>
            <person name="Brown T."/>
            <person name="Cohen L."/>
        </authorList>
    </citation>
    <scope>NUCLEOTIDE SEQUENCE</scope>
    <source>
        <strain evidence="3">NIES-381</strain>
    </source>
</reference>
<accession>A0A7S1JGJ8</accession>
<keyword evidence="2" id="KW-0732">Signal</keyword>
<feature type="signal peptide" evidence="2">
    <location>
        <begin position="1"/>
        <end position="19"/>
    </location>
</feature>
<gene>
    <name evidence="3" type="ORF">EGYM00392_LOCUS54624</name>
</gene>
<protein>
    <recommendedName>
        <fullName evidence="4">Secreted protein</fullName>
    </recommendedName>
</protein>
<evidence type="ECO:0000256" key="1">
    <source>
        <dbReference type="SAM" id="MobiDB-lite"/>
    </source>
</evidence>
<dbReference type="AlphaFoldDB" id="A0A7S1JGJ8"/>